<name>A0ABD4L518_9GAMM</name>
<dbReference type="AlphaFoldDB" id="A0ABD4L518"/>
<evidence type="ECO:0000313" key="6">
    <source>
        <dbReference type="Proteomes" id="UP000651738"/>
    </source>
</evidence>
<evidence type="ECO:0000313" key="5">
    <source>
        <dbReference type="EMBL" id="MBH8581666.1"/>
    </source>
</evidence>
<comment type="caution">
    <text evidence="5">The sequence shown here is derived from an EMBL/GenBank/DDBJ whole genome shotgun (WGS) entry which is preliminary data.</text>
</comment>
<dbReference type="Proteomes" id="UP000651738">
    <property type="component" value="Unassembled WGS sequence"/>
</dbReference>
<dbReference type="InterPro" id="IPR029039">
    <property type="entry name" value="Flavoprotein-like_sf"/>
</dbReference>
<dbReference type="SUPFAM" id="SSF52218">
    <property type="entry name" value="Flavoproteins"/>
    <property type="match status" value="1"/>
</dbReference>
<evidence type="ECO:0000256" key="2">
    <source>
        <dbReference type="ARBA" id="ARBA00022643"/>
    </source>
</evidence>
<dbReference type="EMBL" id="JAEDAF010000019">
    <property type="protein sequence ID" value="MBH8581666.1"/>
    <property type="molecule type" value="Genomic_DNA"/>
</dbReference>
<dbReference type="Gene3D" id="3.40.50.360">
    <property type="match status" value="1"/>
</dbReference>
<evidence type="ECO:0000259" key="4">
    <source>
        <dbReference type="PROSITE" id="PS50902"/>
    </source>
</evidence>
<dbReference type="Pfam" id="PF00258">
    <property type="entry name" value="Flavodoxin_1"/>
    <property type="match status" value="1"/>
</dbReference>
<feature type="domain" description="Flavodoxin-like" evidence="4">
    <location>
        <begin position="3"/>
        <end position="143"/>
    </location>
</feature>
<dbReference type="InterPro" id="IPR001094">
    <property type="entry name" value="Flavdoxin-like"/>
</dbReference>
<proteinExistence type="predicted"/>
<dbReference type="PRINTS" id="PR00369">
    <property type="entry name" value="FLAVODOXIN"/>
</dbReference>
<sequence>MTIHVIYGTETGNAEMVTDDLVEALEGDATVTARDLADFDPAEVAERDFVILVSSTYGEGELPNSAQPFFARLEAQAPDLSGLTFATFGLGDSFYETFNHGSRTLADKLRELGAIELGERGVHDASSGELPGEVAVEWLKGLLGAHGARIMAGEATAEAAS</sequence>
<reference evidence="5 6" key="1">
    <citation type="submission" date="2020-12" db="EMBL/GenBank/DDBJ databases">
        <title>Draft genome sequence of Halomonas pacifica strain CARE-V15.</title>
        <authorList>
            <person name="Vignesh N."/>
            <person name="Thabitha A."/>
            <person name="Saravanan R."/>
            <person name="Manigandan V."/>
        </authorList>
    </citation>
    <scope>NUCLEOTIDE SEQUENCE [LARGE SCALE GENOMIC DNA]</scope>
    <source>
        <strain evidence="5 6">CARE-V15</strain>
    </source>
</reference>
<gene>
    <name evidence="5" type="ORF">I7V36_16315</name>
</gene>
<protein>
    <submittedName>
        <fullName evidence="5">Flavodoxin domain-containing protein</fullName>
    </submittedName>
</protein>
<accession>A0ABD4L518</accession>
<organism evidence="5 6">
    <name type="scientific">Bisbaumannia pacifica</name>
    <dbReference type="NCBI Taxonomy" id="77098"/>
    <lineage>
        <taxon>Bacteria</taxon>
        <taxon>Pseudomonadati</taxon>
        <taxon>Pseudomonadota</taxon>
        <taxon>Gammaproteobacteria</taxon>
        <taxon>Oceanospirillales</taxon>
        <taxon>Halomonadaceae</taxon>
        <taxon>Bisbaumannia</taxon>
    </lineage>
</organism>
<evidence type="ECO:0000256" key="1">
    <source>
        <dbReference type="ARBA" id="ARBA00022630"/>
    </source>
</evidence>
<dbReference type="InterPro" id="IPR008254">
    <property type="entry name" value="Flavodoxin/NO_synth"/>
</dbReference>
<dbReference type="PANTHER" id="PTHR19384">
    <property type="entry name" value="NITRIC OXIDE SYNTHASE-RELATED"/>
    <property type="match status" value="1"/>
</dbReference>
<dbReference type="RefSeq" id="WP_198058444.1">
    <property type="nucleotide sequence ID" value="NZ_JAEDAF010000019.1"/>
</dbReference>
<keyword evidence="3" id="KW-0813">Transport</keyword>
<evidence type="ECO:0000256" key="3">
    <source>
        <dbReference type="ARBA" id="ARBA00022982"/>
    </source>
</evidence>
<keyword evidence="1" id="KW-0285">Flavoprotein</keyword>
<dbReference type="PROSITE" id="PS50902">
    <property type="entry name" value="FLAVODOXIN_LIKE"/>
    <property type="match status" value="1"/>
</dbReference>
<keyword evidence="3" id="KW-0249">Electron transport</keyword>
<keyword evidence="2" id="KW-0288">FMN</keyword>